<name>S3CD51_9BURK</name>
<dbReference type="EMBL" id="ATCF01000023">
    <property type="protein sequence ID" value="EPD98479.1"/>
    <property type="molecule type" value="Genomic_DNA"/>
</dbReference>
<keyword evidence="2" id="KW-1185">Reference proteome</keyword>
<gene>
    <name evidence="1" type="ORF">HMPREF1476_01701</name>
</gene>
<dbReference type="PATRIC" id="fig|1203554.3.peg.1785"/>
<protein>
    <submittedName>
        <fullName evidence="1">Uncharacterized protein</fullName>
    </submittedName>
</protein>
<evidence type="ECO:0000313" key="2">
    <source>
        <dbReference type="Proteomes" id="UP000014400"/>
    </source>
</evidence>
<accession>S3CD51</accession>
<dbReference type="Proteomes" id="UP000014400">
    <property type="component" value="Unassembled WGS sequence"/>
</dbReference>
<evidence type="ECO:0000313" key="1">
    <source>
        <dbReference type="EMBL" id="EPD98479.1"/>
    </source>
</evidence>
<reference evidence="1 2" key="1">
    <citation type="submission" date="2013-04" db="EMBL/GenBank/DDBJ databases">
        <title>The Genome Sequence of Sutterella wadsworthensis HGA0223.</title>
        <authorList>
            <consortium name="The Broad Institute Genomics Platform"/>
            <person name="Earl A."/>
            <person name="Ward D."/>
            <person name="Feldgarden M."/>
            <person name="Gevers D."/>
            <person name="Schmidt T.M."/>
            <person name="Dover J."/>
            <person name="Dai D."/>
            <person name="Walker B."/>
            <person name="Young S."/>
            <person name="Zeng Q."/>
            <person name="Gargeya S."/>
            <person name="Fitzgerald M."/>
            <person name="Haas B."/>
            <person name="Abouelleil A."/>
            <person name="Allen A.W."/>
            <person name="Alvarado L."/>
            <person name="Arachchi H.M."/>
            <person name="Berlin A.M."/>
            <person name="Chapman S.B."/>
            <person name="Gainer-Dewar J."/>
            <person name="Goldberg J."/>
            <person name="Griggs A."/>
            <person name="Gujja S."/>
            <person name="Hansen M."/>
            <person name="Howarth C."/>
            <person name="Imamovic A."/>
            <person name="Ireland A."/>
            <person name="Larimer J."/>
            <person name="McCowan C."/>
            <person name="Murphy C."/>
            <person name="Pearson M."/>
            <person name="Poon T.W."/>
            <person name="Priest M."/>
            <person name="Roberts A."/>
            <person name="Saif S."/>
            <person name="Shea T."/>
            <person name="Sisk P."/>
            <person name="Sykes S."/>
            <person name="Wortman J."/>
            <person name="Nusbaum C."/>
            <person name="Birren B."/>
        </authorList>
    </citation>
    <scope>NUCLEOTIDE SEQUENCE [LARGE SCALE GENOMIC DNA]</scope>
    <source>
        <strain evidence="1 2">HGA0223</strain>
    </source>
</reference>
<comment type="caution">
    <text evidence="1">The sequence shown here is derived from an EMBL/GenBank/DDBJ whole genome shotgun (WGS) entry which is preliminary data.</text>
</comment>
<organism evidence="1 2">
    <name type="scientific">Sutterella wadsworthensis HGA0223</name>
    <dbReference type="NCBI Taxonomy" id="1203554"/>
    <lineage>
        <taxon>Bacteria</taxon>
        <taxon>Pseudomonadati</taxon>
        <taxon>Pseudomonadota</taxon>
        <taxon>Betaproteobacteria</taxon>
        <taxon>Burkholderiales</taxon>
        <taxon>Sutterellaceae</taxon>
        <taxon>Sutterella</taxon>
    </lineage>
</organism>
<sequence>MLSSILRICGALFDAFAQDFINTFCMGISRDLHEVSAPFPAEDNSTSTRTA</sequence>
<dbReference type="AlphaFoldDB" id="S3CD51"/>
<dbReference type="HOGENOM" id="CLU_3104660_0_0_4"/>
<proteinExistence type="predicted"/>